<dbReference type="PANTHER" id="PTHR33204">
    <property type="entry name" value="TRANSCRIPTIONAL REGULATOR, MARR FAMILY"/>
    <property type="match status" value="1"/>
</dbReference>
<dbReference type="AlphaFoldDB" id="A0A2T7BD02"/>
<organism evidence="5 6">
    <name type="scientific">Chitinophaga parva</name>
    <dbReference type="NCBI Taxonomy" id="2169414"/>
    <lineage>
        <taxon>Bacteria</taxon>
        <taxon>Pseudomonadati</taxon>
        <taxon>Bacteroidota</taxon>
        <taxon>Chitinophagia</taxon>
        <taxon>Chitinophagales</taxon>
        <taxon>Chitinophagaceae</taxon>
        <taxon>Chitinophaga</taxon>
    </lineage>
</organism>
<sequence length="127" mass="14731">MSKRKPSSTNTENLQKLLNFCGVVYAVDLLGGRWKMIILYKLEKRTLRFGELKSRIPDISDRMLTLHLQELERDGLITRTVYPEVPPRVEYSLTESARKLAPIWQQLEQWGLEHRGQLVPQQLTAGV</sequence>
<evidence type="ECO:0000256" key="1">
    <source>
        <dbReference type="ARBA" id="ARBA00023015"/>
    </source>
</evidence>
<evidence type="ECO:0000313" key="5">
    <source>
        <dbReference type="EMBL" id="PUZ22983.1"/>
    </source>
</evidence>
<dbReference type="InterPro" id="IPR002577">
    <property type="entry name" value="HTH_HxlR"/>
</dbReference>
<dbReference type="RefSeq" id="WP_108688727.1">
    <property type="nucleotide sequence ID" value="NZ_QCYK01000003.1"/>
</dbReference>
<keyword evidence="2" id="KW-0238">DNA-binding</keyword>
<proteinExistence type="predicted"/>
<reference evidence="5 6" key="1">
    <citation type="submission" date="2018-04" db="EMBL/GenBank/DDBJ databases">
        <title>Chitinophaga fuyangensis sp. nov., isolated from soil in a chemical factory.</title>
        <authorList>
            <person name="Chen K."/>
        </authorList>
    </citation>
    <scope>NUCLEOTIDE SEQUENCE [LARGE SCALE GENOMIC DNA]</scope>
    <source>
        <strain evidence="5 6">LY-1</strain>
    </source>
</reference>
<dbReference type="GO" id="GO:0003677">
    <property type="term" value="F:DNA binding"/>
    <property type="evidence" value="ECO:0007669"/>
    <property type="project" value="UniProtKB-KW"/>
</dbReference>
<comment type="caution">
    <text evidence="5">The sequence shown here is derived from an EMBL/GenBank/DDBJ whole genome shotgun (WGS) entry which is preliminary data.</text>
</comment>
<dbReference type="SUPFAM" id="SSF46785">
    <property type="entry name" value="Winged helix' DNA-binding domain"/>
    <property type="match status" value="1"/>
</dbReference>
<dbReference type="Pfam" id="PF01638">
    <property type="entry name" value="HxlR"/>
    <property type="match status" value="1"/>
</dbReference>
<dbReference type="OrthoDB" id="9797599at2"/>
<evidence type="ECO:0000313" key="6">
    <source>
        <dbReference type="Proteomes" id="UP000244450"/>
    </source>
</evidence>
<accession>A0A2T7BD02</accession>
<feature type="domain" description="HTH hxlR-type" evidence="4">
    <location>
        <begin position="21"/>
        <end position="119"/>
    </location>
</feature>
<dbReference type="InterPro" id="IPR036390">
    <property type="entry name" value="WH_DNA-bd_sf"/>
</dbReference>
<evidence type="ECO:0000259" key="4">
    <source>
        <dbReference type="PROSITE" id="PS51118"/>
    </source>
</evidence>
<dbReference type="PROSITE" id="PS51118">
    <property type="entry name" value="HTH_HXLR"/>
    <property type="match status" value="1"/>
</dbReference>
<name>A0A2T7BD02_9BACT</name>
<dbReference type="Proteomes" id="UP000244450">
    <property type="component" value="Unassembled WGS sequence"/>
</dbReference>
<dbReference type="Gene3D" id="1.10.10.10">
    <property type="entry name" value="Winged helix-like DNA-binding domain superfamily/Winged helix DNA-binding domain"/>
    <property type="match status" value="1"/>
</dbReference>
<dbReference type="EMBL" id="QCYK01000003">
    <property type="protein sequence ID" value="PUZ22983.1"/>
    <property type="molecule type" value="Genomic_DNA"/>
</dbReference>
<keyword evidence="3" id="KW-0804">Transcription</keyword>
<dbReference type="PANTHER" id="PTHR33204:SF29">
    <property type="entry name" value="TRANSCRIPTIONAL REGULATOR"/>
    <property type="match status" value="1"/>
</dbReference>
<keyword evidence="1" id="KW-0805">Transcription regulation</keyword>
<protein>
    <submittedName>
        <fullName evidence="5">Transcriptional regulator</fullName>
    </submittedName>
</protein>
<dbReference type="InterPro" id="IPR036388">
    <property type="entry name" value="WH-like_DNA-bd_sf"/>
</dbReference>
<evidence type="ECO:0000256" key="3">
    <source>
        <dbReference type="ARBA" id="ARBA00023163"/>
    </source>
</evidence>
<gene>
    <name evidence="5" type="ORF">DCC81_21460</name>
</gene>
<keyword evidence="6" id="KW-1185">Reference proteome</keyword>
<evidence type="ECO:0000256" key="2">
    <source>
        <dbReference type="ARBA" id="ARBA00023125"/>
    </source>
</evidence>